<accession>A0A5C5XFG7</accession>
<dbReference type="SUPFAM" id="SSF75005">
    <property type="entry name" value="Arabinanase/levansucrase/invertase"/>
    <property type="match status" value="2"/>
</dbReference>
<dbReference type="Gene3D" id="2.115.10.20">
    <property type="entry name" value="Glycosyl hydrolase domain, family 43"/>
    <property type="match status" value="2"/>
</dbReference>
<dbReference type="PANTHER" id="PTHR35279">
    <property type="match status" value="1"/>
</dbReference>
<evidence type="ECO:0000256" key="1">
    <source>
        <dbReference type="SAM" id="SignalP"/>
    </source>
</evidence>
<keyword evidence="1" id="KW-0732">Signal</keyword>
<feature type="chain" id="PRO_5022930070" description="Glycosyl hydrolases family 43" evidence="1">
    <location>
        <begin position="27"/>
        <end position="311"/>
    </location>
</feature>
<dbReference type="Proteomes" id="UP000316095">
    <property type="component" value="Unassembled WGS sequence"/>
</dbReference>
<feature type="signal peptide" evidence="1">
    <location>
        <begin position="1"/>
        <end position="26"/>
    </location>
</feature>
<dbReference type="PANTHER" id="PTHR35279:SF1">
    <property type="entry name" value="ARABINANASE_LEVANSUCRASE_INVERTASE"/>
    <property type="match status" value="1"/>
</dbReference>
<gene>
    <name evidence="2" type="ORF">Pan54_22440</name>
</gene>
<dbReference type="EMBL" id="SJPG01000001">
    <property type="protein sequence ID" value="TWT61508.1"/>
    <property type="molecule type" value="Genomic_DNA"/>
</dbReference>
<keyword evidence="3" id="KW-1185">Reference proteome</keyword>
<reference evidence="2 3" key="1">
    <citation type="submission" date="2019-02" db="EMBL/GenBank/DDBJ databases">
        <title>Deep-cultivation of Planctomycetes and their phenomic and genomic characterization uncovers novel biology.</title>
        <authorList>
            <person name="Wiegand S."/>
            <person name="Jogler M."/>
            <person name="Boedeker C."/>
            <person name="Pinto D."/>
            <person name="Vollmers J."/>
            <person name="Rivas-Marin E."/>
            <person name="Kohn T."/>
            <person name="Peeters S.H."/>
            <person name="Heuer A."/>
            <person name="Rast P."/>
            <person name="Oberbeckmann S."/>
            <person name="Bunk B."/>
            <person name="Jeske O."/>
            <person name="Meyerdierks A."/>
            <person name="Storesund J.E."/>
            <person name="Kallscheuer N."/>
            <person name="Luecker S."/>
            <person name="Lage O.M."/>
            <person name="Pohl T."/>
            <person name="Merkel B.J."/>
            <person name="Hornburger P."/>
            <person name="Mueller R.-W."/>
            <person name="Bruemmer F."/>
            <person name="Labrenz M."/>
            <person name="Spormann A.M."/>
            <person name="Op Den Camp H."/>
            <person name="Overmann J."/>
            <person name="Amann R."/>
            <person name="Jetten M.S.M."/>
            <person name="Mascher T."/>
            <person name="Medema M.H."/>
            <person name="Devos D.P."/>
            <person name="Kaster A.-K."/>
            <person name="Ovreas L."/>
            <person name="Rohde M."/>
            <person name="Galperin M.Y."/>
            <person name="Jogler C."/>
        </authorList>
    </citation>
    <scope>NUCLEOTIDE SEQUENCE [LARGE SCALE GENOMIC DNA]</scope>
    <source>
        <strain evidence="2 3">Pan54</strain>
    </source>
</reference>
<evidence type="ECO:0008006" key="4">
    <source>
        <dbReference type="Google" id="ProtNLM"/>
    </source>
</evidence>
<evidence type="ECO:0000313" key="3">
    <source>
        <dbReference type="Proteomes" id="UP000316095"/>
    </source>
</evidence>
<dbReference type="RefSeq" id="WP_146503489.1">
    <property type="nucleotide sequence ID" value="NZ_SJPG01000001.1"/>
</dbReference>
<proteinExistence type="predicted"/>
<protein>
    <recommendedName>
        <fullName evidence="4">Glycosyl hydrolases family 43</fullName>
    </recommendedName>
</protein>
<sequence length="311" mass="35701" precursor="true">MKYRFTVTNLLVLAALLFVLDSSNLAADELFPDELVHFNPYQKNPVFAGTAADTWDNKIRERGCILRHGGMWHLWYTGYNDERADTKMLGYATSPDGLTWKRHAENPIFDKVWTEDVQVVHHDDTFYMVAEGLGDIPHMLTSPDGIHWTERGKLDVRNTDGSPLTPGPYGTPTLWIEGDTWYLFYERGDRGVWLAKSTDRKTWKNVQDSPVIDRGPDEYDRHAVALNQVIRYRGRYYGVYHGNGDPNWKGPWTTCLAVSDDLVNWKIYPGNPIIGTNNSSGQMVHDGEQYRLYTMHPDVRVYLPQDAISDE</sequence>
<name>A0A5C5XFG7_9PLAN</name>
<evidence type="ECO:0000313" key="2">
    <source>
        <dbReference type="EMBL" id="TWT61508.1"/>
    </source>
</evidence>
<comment type="caution">
    <text evidence="2">The sequence shown here is derived from an EMBL/GenBank/DDBJ whole genome shotgun (WGS) entry which is preliminary data.</text>
</comment>
<organism evidence="2 3">
    <name type="scientific">Rubinisphaera italica</name>
    <dbReference type="NCBI Taxonomy" id="2527969"/>
    <lineage>
        <taxon>Bacteria</taxon>
        <taxon>Pseudomonadati</taxon>
        <taxon>Planctomycetota</taxon>
        <taxon>Planctomycetia</taxon>
        <taxon>Planctomycetales</taxon>
        <taxon>Planctomycetaceae</taxon>
        <taxon>Rubinisphaera</taxon>
    </lineage>
</organism>
<dbReference type="AlphaFoldDB" id="A0A5C5XFG7"/>
<dbReference type="OrthoDB" id="9759709at2"/>
<dbReference type="InterPro" id="IPR023296">
    <property type="entry name" value="Glyco_hydro_beta-prop_sf"/>
</dbReference>